<organism evidence="2 3">
    <name type="scientific">Dactylonectria macrodidyma</name>
    <dbReference type="NCBI Taxonomy" id="307937"/>
    <lineage>
        <taxon>Eukaryota</taxon>
        <taxon>Fungi</taxon>
        <taxon>Dikarya</taxon>
        <taxon>Ascomycota</taxon>
        <taxon>Pezizomycotina</taxon>
        <taxon>Sordariomycetes</taxon>
        <taxon>Hypocreomycetidae</taxon>
        <taxon>Hypocreales</taxon>
        <taxon>Nectriaceae</taxon>
        <taxon>Dactylonectria</taxon>
    </lineage>
</organism>
<proteinExistence type="predicted"/>
<feature type="region of interest" description="Disordered" evidence="1">
    <location>
        <begin position="59"/>
        <end position="89"/>
    </location>
</feature>
<comment type="caution">
    <text evidence="2">The sequence shown here is derived from an EMBL/GenBank/DDBJ whole genome shotgun (WGS) entry which is preliminary data.</text>
</comment>
<dbReference type="AlphaFoldDB" id="A0A9P9E5N0"/>
<dbReference type="EMBL" id="JAGMUV010000016">
    <property type="protein sequence ID" value="KAH7132909.1"/>
    <property type="molecule type" value="Genomic_DNA"/>
</dbReference>
<name>A0A9P9E5N0_9HYPO</name>
<feature type="compositionally biased region" description="Polar residues" evidence="1">
    <location>
        <begin position="80"/>
        <end position="89"/>
    </location>
</feature>
<feature type="compositionally biased region" description="Basic and acidic residues" evidence="1">
    <location>
        <begin position="59"/>
        <end position="79"/>
    </location>
</feature>
<dbReference type="OrthoDB" id="5244976at2759"/>
<reference evidence="2" key="1">
    <citation type="journal article" date="2021" name="Nat. Commun.">
        <title>Genetic determinants of endophytism in the Arabidopsis root mycobiome.</title>
        <authorList>
            <person name="Mesny F."/>
            <person name="Miyauchi S."/>
            <person name="Thiergart T."/>
            <person name="Pickel B."/>
            <person name="Atanasova L."/>
            <person name="Karlsson M."/>
            <person name="Huettel B."/>
            <person name="Barry K.W."/>
            <person name="Haridas S."/>
            <person name="Chen C."/>
            <person name="Bauer D."/>
            <person name="Andreopoulos W."/>
            <person name="Pangilinan J."/>
            <person name="LaButti K."/>
            <person name="Riley R."/>
            <person name="Lipzen A."/>
            <person name="Clum A."/>
            <person name="Drula E."/>
            <person name="Henrissat B."/>
            <person name="Kohler A."/>
            <person name="Grigoriev I.V."/>
            <person name="Martin F.M."/>
            <person name="Hacquard S."/>
        </authorList>
    </citation>
    <scope>NUCLEOTIDE SEQUENCE</scope>
    <source>
        <strain evidence="2">MPI-CAGE-AT-0147</strain>
    </source>
</reference>
<dbReference type="Proteomes" id="UP000738349">
    <property type="component" value="Unassembled WGS sequence"/>
</dbReference>
<gene>
    <name evidence="2" type="ORF">EDB81DRAFT_905132</name>
</gene>
<evidence type="ECO:0000313" key="2">
    <source>
        <dbReference type="EMBL" id="KAH7132909.1"/>
    </source>
</evidence>
<keyword evidence="3" id="KW-1185">Reference proteome</keyword>
<protein>
    <submittedName>
        <fullName evidence="2">Uncharacterized protein</fullName>
    </submittedName>
</protein>
<evidence type="ECO:0000313" key="3">
    <source>
        <dbReference type="Proteomes" id="UP000738349"/>
    </source>
</evidence>
<sequence length="226" mass="25310">MSLSGFMYLWINAGFGSTPMAYVIPDESVIDFVVPHIRPDIEQRYHGVRVQLVNRLPVERGSEAKGEERPRDDGEDHDGPSTSSCLGSHVNNSISGVKVTLNSRKNVYKDTTYYSTEIEFQNCVTYAHIRGVLGQFANEVGYADHNVVGVTDLESHRGVIMAKVDGMKVYAFCYASGSVITQTDNPHLADIKTRPVTSNPGEYRYACYEIMWERYTTMLSKPLVIL</sequence>
<evidence type="ECO:0000256" key="1">
    <source>
        <dbReference type="SAM" id="MobiDB-lite"/>
    </source>
</evidence>
<accession>A0A9P9E5N0</accession>